<dbReference type="InterPro" id="IPR036890">
    <property type="entry name" value="HATPase_C_sf"/>
</dbReference>
<comment type="caution">
    <text evidence="17">The sequence shown here is derived from an EMBL/GenBank/DDBJ whole genome shotgun (WGS) entry which is preliminary data.</text>
</comment>
<gene>
    <name evidence="17" type="ORF">MAIT1_03997</name>
</gene>
<evidence type="ECO:0000256" key="12">
    <source>
        <dbReference type="PROSITE-ProRule" id="PRU00169"/>
    </source>
</evidence>
<evidence type="ECO:0000256" key="1">
    <source>
        <dbReference type="ARBA" id="ARBA00000085"/>
    </source>
</evidence>
<evidence type="ECO:0000256" key="5">
    <source>
        <dbReference type="ARBA" id="ARBA00022679"/>
    </source>
</evidence>
<dbReference type="SUPFAM" id="SSF47384">
    <property type="entry name" value="Homodimeric domain of signal transducing histidine kinase"/>
    <property type="match status" value="1"/>
</dbReference>
<dbReference type="SMART" id="SM00387">
    <property type="entry name" value="HATPase_c"/>
    <property type="match status" value="1"/>
</dbReference>
<proteinExistence type="predicted"/>
<dbReference type="PROSITE" id="PS50109">
    <property type="entry name" value="HIS_KIN"/>
    <property type="match status" value="1"/>
</dbReference>
<dbReference type="Proteomes" id="UP000194003">
    <property type="component" value="Unassembled WGS sequence"/>
</dbReference>
<dbReference type="AlphaFoldDB" id="A0A1Y2KAZ0"/>
<dbReference type="InterPro" id="IPR003661">
    <property type="entry name" value="HisK_dim/P_dom"/>
</dbReference>
<keyword evidence="5" id="KW-0808">Transferase</keyword>
<dbReference type="Pfam" id="PF00072">
    <property type="entry name" value="Response_reg"/>
    <property type="match status" value="2"/>
</dbReference>
<evidence type="ECO:0000256" key="6">
    <source>
        <dbReference type="ARBA" id="ARBA00022741"/>
    </source>
</evidence>
<dbReference type="InterPro" id="IPR004358">
    <property type="entry name" value="Sig_transdc_His_kin-like_C"/>
</dbReference>
<dbReference type="GO" id="GO:0000155">
    <property type="term" value="F:phosphorelay sensor kinase activity"/>
    <property type="evidence" value="ECO:0007669"/>
    <property type="project" value="InterPro"/>
</dbReference>
<sequence length="826" mass="90941">MTVLAAISLTIPALLACGLAWNVFNLSRLNQQLHQFQRAAHRSLELADHLRQSSDDLTRMVRTYVVTGDDHYLRYFDQILAIRNGELARPESYIGVFWDYIIPGEQEPRFDGQTVSLQTLVQQAGFVDGELALLREAHRRSDDLVTLERQAMALVKQAQAAGESPADGARYAQARQLVHGVAYHRAKAAIMQPIDQFISNAQQRLEQTYAQIVRQQARAIQFSWLLLGAVILSLLFAWLLLSRGMVKPITVLTQGANRIAEQDYAVRIEPPSAEELSRLTLTFNAMAESIGDHIAASARREEQLRQAKQEAEAASLAKSEFLATMSHEIRTPMNAILGMAELLSDSHLTTEQRKYVEVFQRAGNALLDLINDILDLSKVEAGQFELDATPFDLQALVNGVVDILRPHAESKGLSLSLVREADTPQYLTGDPKRLRQVLVNLIGNAIKFTLEGAIEVRVGAVRVDEQSVTLAFVVRDSGCGIEREKLSEIFEPFIQADSSVSRRYGGAGLGLSICRKLVEMMGGRIGVESAAGQGSAFHFTARLLRASVVYDDSASTLKAQESLRGLRVLLVDDDANNQMIFSELLRKAGCSVQSVGGAKNGLLALEQEKQAPVQVILLDYHMPGVDGLQLVEALRTRWREAGPPIILLTSDDRRDVLNRAHSLGVTTLIKPVSREELLGSIVRALQAPSQRPTAAEPQNLRILLVEDSPDNVLLIERYLRPTGHALTVAVDGASALERFAAQRFDLVLMDIQMPDMDGYAVTGRMRALEAREQRERTPILALSAHALASDEEKSLQAGCDGHLVKPISKGRLLDAIAAIVREPAMS</sequence>
<dbReference type="Gene3D" id="3.40.50.2300">
    <property type="match status" value="2"/>
</dbReference>
<dbReference type="CDD" id="cd16922">
    <property type="entry name" value="HATPase_EvgS-ArcB-TorS-like"/>
    <property type="match status" value="1"/>
</dbReference>
<dbReference type="SUPFAM" id="SSF52172">
    <property type="entry name" value="CheY-like"/>
    <property type="match status" value="2"/>
</dbReference>
<dbReference type="EC" id="2.7.13.3" evidence="3"/>
<dbReference type="CDD" id="cd06225">
    <property type="entry name" value="HAMP"/>
    <property type="match status" value="1"/>
</dbReference>
<dbReference type="Pfam" id="PF00672">
    <property type="entry name" value="HAMP"/>
    <property type="match status" value="1"/>
</dbReference>
<dbReference type="Gene3D" id="1.10.287.130">
    <property type="match status" value="1"/>
</dbReference>
<dbReference type="PROSITE" id="PS50885">
    <property type="entry name" value="HAMP"/>
    <property type="match status" value="1"/>
</dbReference>
<evidence type="ECO:0000256" key="9">
    <source>
        <dbReference type="ARBA" id="ARBA00023012"/>
    </source>
</evidence>
<dbReference type="PROSITE" id="PS50110">
    <property type="entry name" value="RESPONSE_REGULATORY"/>
    <property type="match status" value="2"/>
</dbReference>
<dbReference type="CDD" id="cd17546">
    <property type="entry name" value="REC_hyHK_CKI1_RcsC-like"/>
    <property type="match status" value="2"/>
</dbReference>
<name>A0A1Y2KAZ0_9PROT</name>
<evidence type="ECO:0000259" key="16">
    <source>
        <dbReference type="PROSITE" id="PS50885"/>
    </source>
</evidence>
<reference evidence="17 18" key="1">
    <citation type="journal article" date="2016" name="BMC Genomics">
        <title>Combined genomic and structural analyses of a cultured magnetotactic bacterium reveals its niche adaptation to a dynamic environment.</title>
        <authorList>
            <person name="Araujo A.C."/>
            <person name="Morillo V."/>
            <person name="Cypriano J."/>
            <person name="Teixeira L.C."/>
            <person name="Leao P."/>
            <person name="Lyra S."/>
            <person name="Almeida L.G."/>
            <person name="Bazylinski D.A."/>
            <person name="Vasconcellos A.T."/>
            <person name="Abreu F."/>
            <person name="Lins U."/>
        </authorList>
    </citation>
    <scope>NUCLEOTIDE SEQUENCE [LARGE SCALE GENOMIC DNA]</scope>
    <source>
        <strain evidence="17 18">IT-1</strain>
    </source>
</reference>
<feature type="domain" description="HAMP" evidence="16">
    <location>
        <begin position="243"/>
        <end position="295"/>
    </location>
</feature>
<evidence type="ECO:0000256" key="7">
    <source>
        <dbReference type="ARBA" id="ARBA00022777"/>
    </source>
</evidence>
<dbReference type="SMART" id="SM00388">
    <property type="entry name" value="HisKA"/>
    <property type="match status" value="1"/>
</dbReference>
<evidence type="ECO:0000256" key="10">
    <source>
        <dbReference type="ARBA" id="ARBA00023136"/>
    </source>
</evidence>
<keyword evidence="11" id="KW-0131">Cell cycle</keyword>
<comment type="catalytic activity">
    <reaction evidence="1">
        <text>ATP + protein L-histidine = ADP + protein N-phospho-L-histidine.</text>
        <dbReference type="EC" id="2.7.13.3"/>
    </reaction>
</comment>
<dbReference type="SUPFAM" id="SSF158472">
    <property type="entry name" value="HAMP domain-like"/>
    <property type="match status" value="1"/>
</dbReference>
<dbReference type="CDD" id="cd00082">
    <property type="entry name" value="HisKA"/>
    <property type="match status" value="1"/>
</dbReference>
<evidence type="ECO:0000256" key="2">
    <source>
        <dbReference type="ARBA" id="ARBA00004370"/>
    </source>
</evidence>
<evidence type="ECO:0000256" key="13">
    <source>
        <dbReference type="SAM" id="Phobius"/>
    </source>
</evidence>
<dbReference type="InterPro" id="IPR005467">
    <property type="entry name" value="His_kinase_dom"/>
</dbReference>
<dbReference type="SMART" id="SM00304">
    <property type="entry name" value="HAMP"/>
    <property type="match status" value="1"/>
</dbReference>
<feature type="domain" description="Response regulatory" evidence="15">
    <location>
        <begin position="701"/>
        <end position="820"/>
    </location>
</feature>
<protein>
    <recommendedName>
        <fullName evidence="3">histidine kinase</fullName>
        <ecNumber evidence="3">2.7.13.3</ecNumber>
    </recommendedName>
</protein>
<feature type="domain" description="Histidine kinase" evidence="14">
    <location>
        <begin position="324"/>
        <end position="545"/>
    </location>
</feature>
<evidence type="ECO:0000256" key="3">
    <source>
        <dbReference type="ARBA" id="ARBA00012438"/>
    </source>
</evidence>
<evidence type="ECO:0000256" key="11">
    <source>
        <dbReference type="ARBA" id="ARBA00023306"/>
    </source>
</evidence>
<dbReference type="InterPro" id="IPR003594">
    <property type="entry name" value="HATPase_dom"/>
</dbReference>
<dbReference type="FunFam" id="3.30.565.10:FF:000010">
    <property type="entry name" value="Sensor histidine kinase RcsC"/>
    <property type="match status" value="1"/>
</dbReference>
<organism evidence="17 18">
    <name type="scientific">Magnetofaba australis IT-1</name>
    <dbReference type="NCBI Taxonomy" id="1434232"/>
    <lineage>
        <taxon>Bacteria</taxon>
        <taxon>Pseudomonadati</taxon>
        <taxon>Pseudomonadota</taxon>
        <taxon>Magnetococcia</taxon>
        <taxon>Magnetococcales</taxon>
        <taxon>Magnetococcaceae</taxon>
        <taxon>Magnetofaba</taxon>
    </lineage>
</organism>
<keyword evidence="18" id="KW-1185">Reference proteome</keyword>
<dbReference type="InterPro" id="IPR001789">
    <property type="entry name" value="Sig_transdc_resp-reg_receiver"/>
</dbReference>
<dbReference type="EMBL" id="LVJN01000015">
    <property type="protein sequence ID" value="OSM07094.1"/>
    <property type="molecule type" value="Genomic_DNA"/>
</dbReference>
<feature type="modified residue" description="4-aspartylphosphate" evidence="12">
    <location>
        <position position="619"/>
    </location>
</feature>
<dbReference type="Gene3D" id="6.10.340.10">
    <property type="match status" value="1"/>
</dbReference>
<feature type="modified residue" description="4-aspartylphosphate" evidence="12">
    <location>
        <position position="750"/>
    </location>
</feature>
<dbReference type="STRING" id="1434232.MAIT1_03997"/>
<dbReference type="PANTHER" id="PTHR45339">
    <property type="entry name" value="HYBRID SIGNAL TRANSDUCTION HISTIDINE KINASE J"/>
    <property type="match status" value="1"/>
</dbReference>
<dbReference type="Pfam" id="PF00512">
    <property type="entry name" value="HisKA"/>
    <property type="match status" value="1"/>
</dbReference>
<evidence type="ECO:0000256" key="8">
    <source>
        <dbReference type="ARBA" id="ARBA00022840"/>
    </source>
</evidence>
<keyword evidence="10 13" id="KW-0472">Membrane</keyword>
<keyword evidence="4 12" id="KW-0597">Phosphoprotein</keyword>
<dbReference type="InterPro" id="IPR011006">
    <property type="entry name" value="CheY-like_superfamily"/>
</dbReference>
<evidence type="ECO:0000313" key="17">
    <source>
        <dbReference type="EMBL" id="OSM07094.1"/>
    </source>
</evidence>
<dbReference type="PANTHER" id="PTHR45339:SF1">
    <property type="entry name" value="HYBRID SIGNAL TRANSDUCTION HISTIDINE KINASE J"/>
    <property type="match status" value="1"/>
</dbReference>
<keyword evidence="9" id="KW-0902">Two-component regulatory system</keyword>
<dbReference type="FunFam" id="1.10.287.130:FF:000038">
    <property type="entry name" value="Sensory transduction histidine kinase"/>
    <property type="match status" value="1"/>
</dbReference>
<dbReference type="GO" id="GO:0016020">
    <property type="term" value="C:membrane"/>
    <property type="evidence" value="ECO:0007669"/>
    <property type="project" value="UniProtKB-SubCell"/>
</dbReference>
<evidence type="ECO:0000259" key="15">
    <source>
        <dbReference type="PROSITE" id="PS50110"/>
    </source>
</evidence>
<keyword evidence="7 17" id="KW-0418">Kinase</keyword>
<dbReference type="Gene3D" id="3.30.565.10">
    <property type="entry name" value="Histidine kinase-like ATPase, C-terminal domain"/>
    <property type="match status" value="1"/>
</dbReference>
<dbReference type="PRINTS" id="PR00344">
    <property type="entry name" value="BCTRLSENSOR"/>
</dbReference>
<dbReference type="SMART" id="SM00448">
    <property type="entry name" value="REC"/>
    <property type="match status" value="2"/>
</dbReference>
<keyword evidence="6" id="KW-0547">Nucleotide-binding</keyword>
<keyword evidence="13" id="KW-1133">Transmembrane helix</keyword>
<evidence type="ECO:0000256" key="4">
    <source>
        <dbReference type="ARBA" id="ARBA00022553"/>
    </source>
</evidence>
<dbReference type="InterPro" id="IPR036097">
    <property type="entry name" value="HisK_dim/P_sf"/>
</dbReference>
<feature type="domain" description="Response regulatory" evidence="15">
    <location>
        <begin position="567"/>
        <end position="685"/>
    </location>
</feature>
<keyword evidence="8" id="KW-0067">ATP-binding</keyword>
<evidence type="ECO:0000259" key="14">
    <source>
        <dbReference type="PROSITE" id="PS50109"/>
    </source>
</evidence>
<comment type="subcellular location">
    <subcellularLocation>
        <location evidence="2">Membrane</location>
    </subcellularLocation>
</comment>
<evidence type="ECO:0000313" key="18">
    <source>
        <dbReference type="Proteomes" id="UP000194003"/>
    </source>
</evidence>
<accession>A0A1Y2KAZ0</accession>
<dbReference type="GO" id="GO:0005524">
    <property type="term" value="F:ATP binding"/>
    <property type="evidence" value="ECO:0007669"/>
    <property type="project" value="UniProtKB-KW"/>
</dbReference>
<dbReference type="Pfam" id="PF02518">
    <property type="entry name" value="HATPase_c"/>
    <property type="match status" value="1"/>
</dbReference>
<dbReference type="InterPro" id="IPR003660">
    <property type="entry name" value="HAMP_dom"/>
</dbReference>
<dbReference type="SUPFAM" id="SSF55874">
    <property type="entry name" value="ATPase domain of HSP90 chaperone/DNA topoisomerase II/histidine kinase"/>
    <property type="match status" value="1"/>
</dbReference>
<keyword evidence="13" id="KW-0812">Transmembrane</keyword>
<feature type="transmembrane region" description="Helical" evidence="13">
    <location>
        <begin position="222"/>
        <end position="241"/>
    </location>
</feature>